<keyword evidence="2" id="KW-1185">Reference proteome</keyword>
<gene>
    <name evidence="1" type="ORF">FR932_03820</name>
</gene>
<evidence type="ECO:0000313" key="1">
    <source>
        <dbReference type="EMBL" id="QFI37017.1"/>
    </source>
</evidence>
<accession>A0A5J6WG89</accession>
<dbReference type="Proteomes" id="UP000327424">
    <property type="component" value="Chromosome"/>
</dbReference>
<evidence type="ECO:0000313" key="2">
    <source>
        <dbReference type="Proteomes" id="UP000327424"/>
    </source>
</evidence>
<name>A0A5J6WG89_MORMI</name>
<organism evidence="1 2">
    <name type="scientific">Moritella marina ATCC 15381</name>
    <dbReference type="NCBI Taxonomy" id="1202962"/>
    <lineage>
        <taxon>Bacteria</taxon>
        <taxon>Pseudomonadati</taxon>
        <taxon>Pseudomonadota</taxon>
        <taxon>Gammaproteobacteria</taxon>
        <taxon>Alteromonadales</taxon>
        <taxon>Moritellaceae</taxon>
        <taxon>Moritella</taxon>
    </lineage>
</organism>
<dbReference type="EMBL" id="CP044399">
    <property type="protein sequence ID" value="QFI37017.1"/>
    <property type="molecule type" value="Genomic_DNA"/>
</dbReference>
<proteinExistence type="predicted"/>
<reference evidence="1 2" key="1">
    <citation type="submission" date="2019-09" db="EMBL/GenBank/DDBJ databases">
        <title>Hybrid Assembly of the complete Genome of the Deep-Sea Bacterium Moritella marina from long Nanopore and Illumina reads.</title>
        <authorList>
            <person name="Magin S."/>
            <person name="Georgoulis A."/>
            <person name="Papadimitriou K."/>
            <person name="Iliakis G."/>
            <person name="Vorgias C.E."/>
        </authorList>
    </citation>
    <scope>NUCLEOTIDE SEQUENCE [LARGE SCALE GENOMIC DNA]</scope>
    <source>
        <strain evidence="1 2">MP-1</strain>
    </source>
</reference>
<protein>
    <submittedName>
        <fullName evidence="1">Uncharacterized protein</fullName>
    </submittedName>
</protein>
<dbReference type="KEGG" id="mmaa:FR932_03820"/>
<dbReference type="RefSeq" id="WP_019439379.1">
    <property type="nucleotide sequence ID" value="NZ_ALOE01000001.1"/>
</dbReference>
<dbReference type="AlphaFoldDB" id="A0A5J6WG89"/>
<dbReference type="OrthoDB" id="9097377at2"/>
<sequence length="129" mass="15155">MQHKDYYDALERLRSNQPELLVKGSYKINQDTVALEAGRNRGAIKPSRSQFIKLIDDINRVGHEYNNKALNKINKIQASADRYRSNGDDLREKYLAALNREMMLVRRVRDLEMKVIELETEKKVVHIRD</sequence>